<dbReference type="Proteomes" id="UP000625976">
    <property type="component" value="Unassembled WGS sequence"/>
</dbReference>
<keyword evidence="1" id="KW-0812">Transmembrane</keyword>
<keyword evidence="1" id="KW-0472">Membrane</keyword>
<dbReference type="AlphaFoldDB" id="A0A917GLC2"/>
<organism evidence="2 3">
    <name type="scientific">Bizionia arctica</name>
    <dbReference type="NCBI Taxonomy" id="1495645"/>
    <lineage>
        <taxon>Bacteria</taxon>
        <taxon>Pseudomonadati</taxon>
        <taxon>Bacteroidota</taxon>
        <taxon>Flavobacteriia</taxon>
        <taxon>Flavobacteriales</taxon>
        <taxon>Flavobacteriaceae</taxon>
        <taxon>Bizionia</taxon>
    </lineage>
</organism>
<keyword evidence="1" id="KW-1133">Transmembrane helix</keyword>
<reference evidence="2" key="2">
    <citation type="submission" date="2020-09" db="EMBL/GenBank/DDBJ databases">
        <authorList>
            <person name="Sun Q."/>
            <person name="Zhou Y."/>
        </authorList>
    </citation>
    <scope>NUCLEOTIDE SEQUENCE</scope>
    <source>
        <strain evidence="2">CGMCC 1.12751</strain>
    </source>
</reference>
<evidence type="ECO:0000313" key="3">
    <source>
        <dbReference type="Proteomes" id="UP000625976"/>
    </source>
</evidence>
<name>A0A917GLC2_9FLAO</name>
<evidence type="ECO:0000313" key="2">
    <source>
        <dbReference type="EMBL" id="GGG50643.1"/>
    </source>
</evidence>
<reference evidence="2" key="1">
    <citation type="journal article" date="2014" name="Int. J. Syst. Evol. Microbiol.">
        <title>Complete genome sequence of Corynebacterium casei LMG S-19264T (=DSM 44701T), isolated from a smear-ripened cheese.</title>
        <authorList>
            <consortium name="US DOE Joint Genome Institute (JGI-PGF)"/>
            <person name="Walter F."/>
            <person name="Albersmeier A."/>
            <person name="Kalinowski J."/>
            <person name="Ruckert C."/>
        </authorList>
    </citation>
    <scope>NUCLEOTIDE SEQUENCE</scope>
    <source>
        <strain evidence="2">CGMCC 1.12751</strain>
    </source>
</reference>
<keyword evidence="3" id="KW-1185">Reference proteome</keyword>
<comment type="caution">
    <text evidence="2">The sequence shown here is derived from an EMBL/GenBank/DDBJ whole genome shotgun (WGS) entry which is preliminary data.</text>
</comment>
<feature type="transmembrane region" description="Helical" evidence="1">
    <location>
        <begin position="6"/>
        <end position="25"/>
    </location>
</feature>
<evidence type="ECO:0000256" key="1">
    <source>
        <dbReference type="SAM" id="Phobius"/>
    </source>
</evidence>
<sequence length="127" mass="14731">MNKKTILFSGVTMILLVIGLWYFGFFNRFNYLTAKNDIAKNTPQKIWIGELIISPRDMNKISAKYGFENIGFGCVVSTTELNGIEIYNAQIEKYLTKINGTAWKSNYIKELDSLTKLKQQEWKDKFN</sequence>
<proteinExistence type="predicted"/>
<gene>
    <name evidence="2" type="ORF">GCM10010976_22330</name>
</gene>
<accession>A0A917GLC2</accession>
<protein>
    <submittedName>
        <fullName evidence="2">Uncharacterized protein</fullName>
    </submittedName>
</protein>
<dbReference type="RefSeq" id="WP_188464777.1">
    <property type="nucleotide sequence ID" value="NZ_BMFQ01000002.1"/>
</dbReference>
<dbReference type="EMBL" id="BMFQ01000002">
    <property type="protein sequence ID" value="GGG50643.1"/>
    <property type="molecule type" value="Genomic_DNA"/>
</dbReference>